<feature type="transmembrane region" description="Helical" evidence="14">
    <location>
        <begin position="534"/>
        <end position="557"/>
    </location>
</feature>
<evidence type="ECO:0000256" key="2">
    <source>
        <dbReference type="ARBA" id="ARBA00008077"/>
    </source>
</evidence>
<keyword evidence="19" id="KW-1185">Reference proteome</keyword>
<feature type="domain" description="FZ" evidence="16">
    <location>
        <begin position="43"/>
        <end position="165"/>
    </location>
</feature>
<evidence type="ECO:0000256" key="1">
    <source>
        <dbReference type="ARBA" id="ARBA00004651"/>
    </source>
</evidence>
<dbReference type="InterPro" id="IPR000539">
    <property type="entry name" value="Frizzled/Smoothened_7TM"/>
</dbReference>
<dbReference type="EMBL" id="CAJPVJ010000218">
    <property type="protein sequence ID" value="CAG2161745.1"/>
    <property type="molecule type" value="Genomic_DNA"/>
</dbReference>
<evidence type="ECO:0000259" key="16">
    <source>
        <dbReference type="PROSITE" id="PS50038"/>
    </source>
</evidence>
<dbReference type="PRINTS" id="PR00489">
    <property type="entry name" value="FRIZZLED"/>
</dbReference>
<keyword evidence="12" id="KW-0325">Glycoprotein</keyword>
<dbReference type="AlphaFoldDB" id="A0A7R9LCS2"/>
<evidence type="ECO:0000313" key="18">
    <source>
        <dbReference type="EMBL" id="CAD7638334.1"/>
    </source>
</evidence>
<evidence type="ECO:0000256" key="14">
    <source>
        <dbReference type="SAM" id="Phobius"/>
    </source>
</evidence>
<keyword evidence="11" id="KW-0675">Receptor</keyword>
<dbReference type="InterPro" id="IPR020067">
    <property type="entry name" value="Frizzled_dom"/>
</dbReference>
<reference evidence="18" key="1">
    <citation type="submission" date="2020-11" db="EMBL/GenBank/DDBJ databases">
        <authorList>
            <person name="Tran Van P."/>
        </authorList>
    </citation>
    <scope>NUCLEOTIDE SEQUENCE</scope>
</reference>
<dbReference type="SMART" id="SM01330">
    <property type="entry name" value="Frizzled"/>
    <property type="match status" value="1"/>
</dbReference>
<dbReference type="GO" id="GO:0060070">
    <property type="term" value="P:canonical Wnt signaling pathway"/>
    <property type="evidence" value="ECO:0007669"/>
    <property type="project" value="TreeGrafter"/>
</dbReference>
<feature type="signal peptide" evidence="15">
    <location>
        <begin position="1"/>
        <end position="16"/>
    </location>
</feature>
<keyword evidence="3" id="KW-0217">Developmental protein</keyword>
<feature type="transmembrane region" description="Helical" evidence="14">
    <location>
        <begin position="251"/>
        <end position="273"/>
    </location>
</feature>
<evidence type="ECO:0008006" key="20">
    <source>
        <dbReference type="Google" id="ProtNLM"/>
    </source>
</evidence>
<keyword evidence="4" id="KW-1003">Cell membrane</keyword>
<dbReference type="PROSITE" id="PS50038">
    <property type="entry name" value="FZ"/>
    <property type="match status" value="1"/>
</dbReference>
<dbReference type="InterPro" id="IPR015526">
    <property type="entry name" value="Frizzled/SFRP"/>
</dbReference>
<proteinExistence type="inferred from homology"/>
<feature type="transmembrane region" description="Helical" evidence="14">
    <location>
        <begin position="423"/>
        <end position="450"/>
    </location>
</feature>
<dbReference type="GO" id="GO:0005886">
    <property type="term" value="C:plasma membrane"/>
    <property type="evidence" value="ECO:0007669"/>
    <property type="project" value="UniProtKB-SubCell"/>
</dbReference>
<accession>A0A7R9LCS2</accession>
<dbReference type="GO" id="GO:0017147">
    <property type="term" value="F:Wnt-protein binding"/>
    <property type="evidence" value="ECO:0007669"/>
    <property type="project" value="TreeGrafter"/>
</dbReference>
<feature type="transmembrane region" description="Helical" evidence="14">
    <location>
        <begin position="346"/>
        <end position="370"/>
    </location>
</feature>
<dbReference type="Pfam" id="PF01392">
    <property type="entry name" value="Fz"/>
    <property type="match status" value="1"/>
</dbReference>
<dbReference type="GO" id="GO:0035567">
    <property type="term" value="P:non-canonical Wnt signaling pathway"/>
    <property type="evidence" value="ECO:0007669"/>
    <property type="project" value="TreeGrafter"/>
</dbReference>
<keyword evidence="10 13" id="KW-1015">Disulfide bond</keyword>
<dbReference type="Gene3D" id="1.20.1070.10">
    <property type="entry name" value="Rhodopsin 7-helix transmembrane proteins"/>
    <property type="match status" value="1"/>
</dbReference>
<keyword evidence="6 14" id="KW-0812">Transmembrane</keyword>
<dbReference type="EMBL" id="OC915043">
    <property type="protein sequence ID" value="CAD7638334.1"/>
    <property type="molecule type" value="Genomic_DNA"/>
</dbReference>
<dbReference type="OrthoDB" id="10053709at2759"/>
<evidence type="ECO:0000256" key="8">
    <source>
        <dbReference type="ARBA" id="ARBA00022989"/>
    </source>
</evidence>
<dbReference type="Proteomes" id="UP000728032">
    <property type="component" value="Unassembled WGS sequence"/>
</dbReference>
<dbReference type="SMART" id="SM00063">
    <property type="entry name" value="FRI"/>
    <property type="match status" value="1"/>
</dbReference>
<gene>
    <name evidence="18" type="ORF">ONB1V03_LOCUS1347</name>
</gene>
<feature type="domain" description="G-protein coupled receptors family 2 profile 2" evidence="17">
    <location>
        <begin position="249"/>
        <end position="564"/>
    </location>
</feature>
<protein>
    <recommendedName>
        <fullName evidence="20">Frizzled</fullName>
    </recommendedName>
</protein>
<evidence type="ECO:0000256" key="5">
    <source>
        <dbReference type="ARBA" id="ARBA00022687"/>
    </source>
</evidence>
<name>A0A7R9LCS2_9ACAR</name>
<feature type="disulfide bond" evidence="13">
    <location>
        <begin position="123"/>
        <end position="147"/>
    </location>
</feature>
<evidence type="ECO:0000256" key="9">
    <source>
        <dbReference type="ARBA" id="ARBA00023136"/>
    </source>
</evidence>
<feature type="transmembrane region" description="Helical" evidence="14">
    <location>
        <begin position="285"/>
        <end position="305"/>
    </location>
</feature>
<evidence type="ECO:0000256" key="13">
    <source>
        <dbReference type="PROSITE-ProRule" id="PRU00090"/>
    </source>
</evidence>
<feature type="transmembrane region" description="Helical" evidence="14">
    <location>
        <begin position="471"/>
        <end position="495"/>
    </location>
</feature>
<evidence type="ECO:0000256" key="11">
    <source>
        <dbReference type="ARBA" id="ARBA00023170"/>
    </source>
</evidence>
<feature type="disulfide bond" evidence="13">
    <location>
        <begin position="48"/>
        <end position="109"/>
    </location>
</feature>
<evidence type="ECO:0000256" key="4">
    <source>
        <dbReference type="ARBA" id="ARBA00022475"/>
    </source>
</evidence>
<feature type="transmembrane region" description="Helical" evidence="14">
    <location>
        <begin position="382"/>
        <end position="403"/>
    </location>
</feature>
<keyword evidence="7 15" id="KW-0732">Signal</keyword>
<keyword evidence="9 14" id="KW-0472">Membrane</keyword>
<dbReference type="Gene3D" id="1.10.2000.10">
    <property type="entry name" value="Frizzled cysteine-rich domain"/>
    <property type="match status" value="1"/>
</dbReference>
<dbReference type="InterPro" id="IPR017981">
    <property type="entry name" value="GPCR_2-like_7TM"/>
</dbReference>
<organism evidence="18">
    <name type="scientific">Oppiella nova</name>
    <dbReference type="NCBI Taxonomy" id="334625"/>
    <lineage>
        <taxon>Eukaryota</taxon>
        <taxon>Metazoa</taxon>
        <taxon>Ecdysozoa</taxon>
        <taxon>Arthropoda</taxon>
        <taxon>Chelicerata</taxon>
        <taxon>Arachnida</taxon>
        <taxon>Acari</taxon>
        <taxon>Acariformes</taxon>
        <taxon>Sarcoptiformes</taxon>
        <taxon>Oribatida</taxon>
        <taxon>Brachypylina</taxon>
        <taxon>Oppioidea</taxon>
        <taxon>Oppiidae</taxon>
        <taxon>Oppiella</taxon>
    </lineage>
</organism>
<comment type="similarity">
    <text evidence="2">Belongs to the G-protein coupled receptor Fz/Smo family.</text>
</comment>
<dbReference type="GO" id="GO:0042813">
    <property type="term" value="F:Wnt receptor activity"/>
    <property type="evidence" value="ECO:0007669"/>
    <property type="project" value="TreeGrafter"/>
</dbReference>
<keyword evidence="8 14" id="KW-1133">Transmembrane helix</keyword>
<dbReference type="PROSITE" id="PS50261">
    <property type="entry name" value="G_PROTEIN_RECEP_F2_4"/>
    <property type="match status" value="1"/>
</dbReference>
<evidence type="ECO:0000256" key="15">
    <source>
        <dbReference type="SAM" id="SignalP"/>
    </source>
</evidence>
<evidence type="ECO:0000313" key="19">
    <source>
        <dbReference type="Proteomes" id="UP000728032"/>
    </source>
</evidence>
<feature type="disulfide bond" evidence="13">
    <location>
        <begin position="56"/>
        <end position="102"/>
    </location>
</feature>
<evidence type="ECO:0000256" key="6">
    <source>
        <dbReference type="ARBA" id="ARBA00022692"/>
    </source>
</evidence>
<evidence type="ECO:0000256" key="10">
    <source>
        <dbReference type="ARBA" id="ARBA00023157"/>
    </source>
</evidence>
<keyword evidence="5" id="KW-0879">Wnt signaling pathway</keyword>
<evidence type="ECO:0000256" key="3">
    <source>
        <dbReference type="ARBA" id="ARBA00022473"/>
    </source>
</evidence>
<dbReference type="FunFam" id="1.10.2000.10:FF:000016">
    <property type="entry name" value="Frizzled"/>
    <property type="match status" value="1"/>
</dbReference>
<dbReference type="InterPro" id="IPR036790">
    <property type="entry name" value="Frizzled_dom_sf"/>
</dbReference>
<evidence type="ECO:0000259" key="17">
    <source>
        <dbReference type="PROSITE" id="PS50261"/>
    </source>
</evidence>
<dbReference type="SUPFAM" id="SSF63501">
    <property type="entry name" value="Frizzled cysteine-rich domain"/>
    <property type="match status" value="1"/>
</dbReference>
<feature type="chain" id="PRO_5036211167" description="Frizzled" evidence="15">
    <location>
        <begin position="17"/>
        <end position="583"/>
    </location>
</feature>
<evidence type="ECO:0000256" key="12">
    <source>
        <dbReference type="ARBA" id="ARBA00023180"/>
    </source>
</evidence>
<dbReference type="PANTHER" id="PTHR11309">
    <property type="entry name" value="FRIZZLED"/>
    <property type="match status" value="1"/>
</dbReference>
<sequence>MTAFWTPLVVMCGVFGSLSPQLMSSRVVSEEVSGGAVMSGHLAHHGKCEPITIPLCKDLKYNETILPNNLNHAKQEDAGLEVHQFFPLVKVQCSVDLQMFLCSMYAPVCTILDKPLLPCQSLCQSAKNGCEHLMNKFGFKWPEPLNCDKFPTNEDKKRGVLCFGQDSDQSGDGLNGSPYRPFVNTAATKSWPKSPANATISRDLGFVCPVNFQTPPGMDYVFRIQGKSHKNCGAPCDGILFGKDERRIIRLWTGLWAILCVVSTLFTVATYVIDTKRFQYPERPIIFLSLCYFFVGVVYICGFALGDSVACNQPFPAPDGQTNVQMIRTITQGNKKEKCTLLFMTLYFFTMSSAIWWVILTITWFLSAGLKWSHEAIENNSHYFHLMAWAVPAIKTITVLAMNKVEGDVLSGVCFVGLWNQSYLAGFVLIPLLIYLTVGALFLTAGFVSLWRIRTLMKMDGTFKTDKLEKLMLRIGFFSVLYLCPAILLLATYYYEHNNIDSFLLSWLTDVCHKPEFGIPCPPPKVDLKPSKPYLSVFLIKYITCLMPGITSGFWIWSEKTLSSWAHAFRRLCCLNTRTEAYV</sequence>
<dbReference type="Pfam" id="PF01534">
    <property type="entry name" value="Frizzled"/>
    <property type="match status" value="1"/>
</dbReference>
<comment type="caution">
    <text evidence="13">Lacks conserved residue(s) required for the propagation of feature annotation.</text>
</comment>
<evidence type="ECO:0000256" key="7">
    <source>
        <dbReference type="ARBA" id="ARBA00022729"/>
    </source>
</evidence>
<comment type="subcellular location">
    <subcellularLocation>
        <location evidence="1">Cell membrane</location>
        <topology evidence="1">Multi-pass membrane protein</topology>
    </subcellularLocation>
</comment>
<dbReference type="PANTHER" id="PTHR11309:SF47">
    <property type="entry name" value="FRIZZLED"/>
    <property type="match status" value="1"/>
</dbReference>